<keyword evidence="1" id="KW-0472">Membrane</keyword>
<protein>
    <submittedName>
        <fullName evidence="2">Uncharacterized protein</fullName>
    </submittedName>
</protein>
<feature type="transmembrane region" description="Helical" evidence="1">
    <location>
        <begin position="113"/>
        <end position="133"/>
    </location>
</feature>
<dbReference type="Proteomes" id="UP000073485">
    <property type="component" value="Unassembled WGS sequence"/>
</dbReference>
<keyword evidence="1" id="KW-0812">Transmembrane</keyword>
<dbReference type="AlphaFoldDB" id="A0A116LCC7"/>
<proteinExistence type="predicted"/>
<reference evidence="2 3" key="1">
    <citation type="submission" date="2016-02" db="EMBL/GenBank/DDBJ databases">
        <authorList>
            <consortium name="Pathogen Informatics"/>
        </authorList>
    </citation>
    <scope>NUCLEOTIDE SEQUENCE [LARGE SCALE GENOMIC DNA]</scope>
    <source>
        <strain evidence="2 3">LSS48</strain>
    </source>
</reference>
<gene>
    <name evidence="2" type="ORF">ERS132410_01208</name>
</gene>
<name>A0A116LCC7_STRSU</name>
<evidence type="ECO:0000313" key="3">
    <source>
        <dbReference type="Proteomes" id="UP000073485"/>
    </source>
</evidence>
<dbReference type="RefSeq" id="WP_153599559.1">
    <property type="nucleotide sequence ID" value="NZ_CEHU01000093.1"/>
</dbReference>
<feature type="transmembrane region" description="Helical" evidence="1">
    <location>
        <begin position="85"/>
        <end position="107"/>
    </location>
</feature>
<dbReference type="EMBL" id="FIGO01000006">
    <property type="protein sequence ID" value="CYU84629.1"/>
    <property type="molecule type" value="Genomic_DNA"/>
</dbReference>
<feature type="transmembrane region" description="Helical" evidence="1">
    <location>
        <begin position="46"/>
        <end position="64"/>
    </location>
</feature>
<organism evidence="2 3">
    <name type="scientific">Streptococcus suis</name>
    <dbReference type="NCBI Taxonomy" id="1307"/>
    <lineage>
        <taxon>Bacteria</taxon>
        <taxon>Bacillati</taxon>
        <taxon>Bacillota</taxon>
        <taxon>Bacilli</taxon>
        <taxon>Lactobacillales</taxon>
        <taxon>Streptococcaceae</taxon>
        <taxon>Streptococcus</taxon>
    </lineage>
</organism>
<evidence type="ECO:0000256" key="1">
    <source>
        <dbReference type="SAM" id="Phobius"/>
    </source>
</evidence>
<keyword evidence="1" id="KW-1133">Transmembrane helix</keyword>
<evidence type="ECO:0000313" key="2">
    <source>
        <dbReference type="EMBL" id="CYU84629.1"/>
    </source>
</evidence>
<sequence>MKNPNKYFRISQAIIILVLSFCFFRNEISISCIPNYYGILTSLQDFFMFLSSVLLTLFGINSFFPDNRFIKNIKNLNVDLLLMKNLFNLSISSIVIAFLPSLLMVFGEDDNSVWGRIILAGAIIVVLLFFTEVGRLILRLKSMTDGVISSEKESRRK</sequence>
<feature type="transmembrane region" description="Helical" evidence="1">
    <location>
        <begin position="7"/>
        <end position="26"/>
    </location>
</feature>
<accession>A0A116LCC7</accession>